<dbReference type="AlphaFoldDB" id="A0A938X719"/>
<keyword evidence="1" id="KW-1133">Transmembrane helix</keyword>
<gene>
    <name evidence="3" type="ORF">H6A12_05770</name>
</gene>
<accession>A0A938X719</accession>
<evidence type="ECO:0000259" key="2">
    <source>
        <dbReference type="Pfam" id="PF09992"/>
    </source>
</evidence>
<comment type="caution">
    <text evidence="3">The sequence shown here is derived from an EMBL/GenBank/DDBJ whole genome shotgun (WGS) entry which is preliminary data.</text>
</comment>
<dbReference type="GO" id="GO:0016798">
    <property type="term" value="F:hydrolase activity, acting on glycosyl bonds"/>
    <property type="evidence" value="ECO:0007669"/>
    <property type="project" value="UniProtKB-KW"/>
</dbReference>
<dbReference type="RefSeq" id="WP_204445775.1">
    <property type="nucleotide sequence ID" value="NZ_JACJKY010000007.1"/>
</dbReference>
<keyword evidence="1" id="KW-0812">Transmembrane</keyword>
<sequence length="336" mass="35530">MKIRSSTKKGSVKRVIGRTAIILGIFLASILVLIYTAMLVICYGPSPRARDLFVNTCMETSFLKYFPPLVMSSAQIEEIREANGIVDNGEVTVGQQDYTNVDNQDKSQPDIEIVDVVGATYKGKMMIVKDPSRVVVGTSSDTFSADKGGKKLDQMIADEGAVGGVNAGGFVDDGGVGNGGMPIGLVIKNGKLLNGGLNTPFTVVGFDQKNMLHVGTMTGQQAMDKGLRDAVSFGPALVVNGNPMESSGTGGGLNPRTAIGQREDGSVLILVIDGRQPHSLGATHKDLVDVMIDFEAVNACNLDGGSSSMMYYEGELKTVCSSLYGPRRIPTAILVK</sequence>
<proteinExistence type="predicted"/>
<dbReference type="Proteomes" id="UP000774750">
    <property type="component" value="Unassembled WGS sequence"/>
</dbReference>
<dbReference type="PANTHER" id="PTHR40446:SF2">
    <property type="entry name" value="N-ACETYLGLUCOSAMINE-1-PHOSPHODIESTER ALPHA-N-ACETYLGLUCOSAMINIDASE"/>
    <property type="match status" value="1"/>
</dbReference>
<name>A0A938X719_9FIRM</name>
<feature type="transmembrane region" description="Helical" evidence="1">
    <location>
        <begin position="20"/>
        <end position="41"/>
    </location>
</feature>
<dbReference type="EMBL" id="JACJKY010000007">
    <property type="protein sequence ID" value="MBM6920662.1"/>
    <property type="molecule type" value="Genomic_DNA"/>
</dbReference>
<dbReference type="PANTHER" id="PTHR40446">
    <property type="entry name" value="N-ACETYLGLUCOSAMINE-1-PHOSPHODIESTER ALPHA-N-ACETYLGLUCOSAMINIDASE"/>
    <property type="match status" value="1"/>
</dbReference>
<protein>
    <submittedName>
        <fullName evidence="3">Phosphodiester glycosidase family protein</fullName>
    </submittedName>
</protein>
<evidence type="ECO:0000313" key="4">
    <source>
        <dbReference type="Proteomes" id="UP000774750"/>
    </source>
</evidence>
<keyword evidence="3" id="KW-0326">Glycosidase</keyword>
<evidence type="ECO:0000313" key="3">
    <source>
        <dbReference type="EMBL" id="MBM6920662.1"/>
    </source>
</evidence>
<evidence type="ECO:0000256" key="1">
    <source>
        <dbReference type="SAM" id="Phobius"/>
    </source>
</evidence>
<reference evidence="3" key="1">
    <citation type="submission" date="2020-08" db="EMBL/GenBank/DDBJ databases">
        <authorList>
            <person name="Cejkova D."/>
            <person name="Kubasova T."/>
            <person name="Jahodarova E."/>
            <person name="Rychlik I."/>
        </authorList>
    </citation>
    <scope>NUCLEOTIDE SEQUENCE</scope>
    <source>
        <strain evidence="3">An559</strain>
    </source>
</reference>
<keyword evidence="1" id="KW-0472">Membrane</keyword>
<keyword evidence="3" id="KW-0378">Hydrolase</keyword>
<reference evidence="3" key="2">
    <citation type="journal article" date="2021" name="Sci. Rep.">
        <title>The distribution of antibiotic resistance genes in chicken gut microbiota commensals.</title>
        <authorList>
            <person name="Juricova H."/>
            <person name="Matiasovicova J."/>
            <person name="Kubasova T."/>
            <person name="Cejkova D."/>
            <person name="Rychlik I."/>
        </authorList>
    </citation>
    <scope>NUCLEOTIDE SEQUENCE</scope>
    <source>
        <strain evidence="3">An559</strain>
    </source>
</reference>
<dbReference type="Pfam" id="PF09992">
    <property type="entry name" value="NAGPA"/>
    <property type="match status" value="1"/>
</dbReference>
<dbReference type="InterPro" id="IPR018711">
    <property type="entry name" value="NAGPA"/>
</dbReference>
<feature type="domain" description="Phosphodiester glycosidase" evidence="2">
    <location>
        <begin position="160"/>
        <end position="335"/>
    </location>
</feature>
<organism evidence="3 4">
    <name type="scientific">Merdimmobilis hominis</name>
    <dbReference type="NCBI Taxonomy" id="2897707"/>
    <lineage>
        <taxon>Bacteria</taxon>
        <taxon>Bacillati</taxon>
        <taxon>Bacillota</taxon>
        <taxon>Clostridia</taxon>
        <taxon>Eubacteriales</taxon>
        <taxon>Oscillospiraceae</taxon>
        <taxon>Merdimmobilis</taxon>
    </lineage>
</organism>
<keyword evidence="4" id="KW-1185">Reference proteome</keyword>